<protein>
    <recommendedName>
        <fullName evidence="2">Protein kinase domain-containing protein</fullName>
    </recommendedName>
</protein>
<evidence type="ECO:0000313" key="4">
    <source>
        <dbReference type="Proteomes" id="UP001301769"/>
    </source>
</evidence>
<dbReference type="Gene3D" id="1.10.510.10">
    <property type="entry name" value="Transferase(Phosphotransferase) domain 1"/>
    <property type="match status" value="1"/>
</dbReference>
<reference evidence="3" key="1">
    <citation type="journal article" date="2023" name="Mol. Phylogenet. Evol.">
        <title>Genome-scale phylogeny and comparative genomics of the fungal order Sordariales.</title>
        <authorList>
            <person name="Hensen N."/>
            <person name="Bonometti L."/>
            <person name="Westerberg I."/>
            <person name="Brannstrom I.O."/>
            <person name="Guillou S."/>
            <person name="Cros-Aarteil S."/>
            <person name="Calhoun S."/>
            <person name="Haridas S."/>
            <person name="Kuo A."/>
            <person name="Mondo S."/>
            <person name="Pangilinan J."/>
            <person name="Riley R."/>
            <person name="LaButti K."/>
            <person name="Andreopoulos B."/>
            <person name="Lipzen A."/>
            <person name="Chen C."/>
            <person name="Yan M."/>
            <person name="Daum C."/>
            <person name="Ng V."/>
            <person name="Clum A."/>
            <person name="Steindorff A."/>
            <person name="Ohm R.A."/>
            <person name="Martin F."/>
            <person name="Silar P."/>
            <person name="Natvig D.O."/>
            <person name="Lalanne C."/>
            <person name="Gautier V."/>
            <person name="Ament-Velasquez S.L."/>
            <person name="Kruys A."/>
            <person name="Hutchinson M.I."/>
            <person name="Powell A.J."/>
            <person name="Barry K."/>
            <person name="Miller A.N."/>
            <person name="Grigoriev I.V."/>
            <person name="Debuchy R."/>
            <person name="Gladieux P."/>
            <person name="Hiltunen Thoren M."/>
            <person name="Johannesson H."/>
        </authorList>
    </citation>
    <scope>NUCLEOTIDE SEQUENCE</scope>
    <source>
        <strain evidence="3">PSN293</strain>
    </source>
</reference>
<dbReference type="PANTHER" id="PTHR44167">
    <property type="entry name" value="OVARIAN-SPECIFIC SERINE/THREONINE-PROTEIN KINASE LOK-RELATED"/>
    <property type="match status" value="1"/>
</dbReference>
<evidence type="ECO:0000259" key="2">
    <source>
        <dbReference type="PROSITE" id="PS50011"/>
    </source>
</evidence>
<organism evidence="3 4">
    <name type="scientific">Rhypophila decipiens</name>
    <dbReference type="NCBI Taxonomy" id="261697"/>
    <lineage>
        <taxon>Eukaryota</taxon>
        <taxon>Fungi</taxon>
        <taxon>Dikarya</taxon>
        <taxon>Ascomycota</taxon>
        <taxon>Pezizomycotina</taxon>
        <taxon>Sordariomycetes</taxon>
        <taxon>Sordariomycetidae</taxon>
        <taxon>Sordariales</taxon>
        <taxon>Naviculisporaceae</taxon>
        <taxon>Rhypophila</taxon>
    </lineage>
</organism>
<dbReference type="Proteomes" id="UP001301769">
    <property type="component" value="Unassembled WGS sequence"/>
</dbReference>
<dbReference type="InterPro" id="IPR000719">
    <property type="entry name" value="Prot_kinase_dom"/>
</dbReference>
<accession>A0AAN7B3Y0</accession>
<dbReference type="SMART" id="SM00220">
    <property type="entry name" value="S_TKc"/>
    <property type="match status" value="1"/>
</dbReference>
<dbReference type="GO" id="GO:0004674">
    <property type="term" value="F:protein serine/threonine kinase activity"/>
    <property type="evidence" value="ECO:0007669"/>
    <property type="project" value="TreeGrafter"/>
</dbReference>
<dbReference type="InterPro" id="IPR011009">
    <property type="entry name" value="Kinase-like_dom_sf"/>
</dbReference>
<dbReference type="GO" id="GO:0044773">
    <property type="term" value="P:mitotic DNA damage checkpoint signaling"/>
    <property type="evidence" value="ECO:0007669"/>
    <property type="project" value="TreeGrafter"/>
</dbReference>
<dbReference type="GO" id="GO:0005634">
    <property type="term" value="C:nucleus"/>
    <property type="evidence" value="ECO:0007669"/>
    <property type="project" value="TreeGrafter"/>
</dbReference>
<feature type="region of interest" description="Disordered" evidence="1">
    <location>
        <begin position="626"/>
        <end position="664"/>
    </location>
</feature>
<dbReference type="SUPFAM" id="SSF56112">
    <property type="entry name" value="Protein kinase-like (PK-like)"/>
    <property type="match status" value="1"/>
</dbReference>
<reference evidence="3" key="2">
    <citation type="submission" date="2023-05" db="EMBL/GenBank/DDBJ databases">
        <authorList>
            <consortium name="Lawrence Berkeley National Laboratory"/>
            <person name="Steindorff A."/>
            <person name="Hensen N."/>
            <person name="Bonometti L."/>
            <person name="Westerberg I."/>
            <person name="Brannstrom I.O."/>
            <person name="Guillou S."/>
            <person name="Cros-Aarteil S."/>
            <person name="Calhoun S."/>
            <person name="Haridas S."/>
            <person name="Kuo A."/>
            <person name="Mondo S."/>
            <person name="Pangilinan J."/>
            <person name="Riley R."/>
            <person name="Labutti K."/>
            <person name="Andreopoulos B."/>
            <person name="Lipzen A."/>
            <person name="Chen C."/>
            <person name="Yanf M."/>
            <person name="Daum C."/>
            <person name="Ng V."/>
            <person name="Clum A."/>
            <person name="Ohm R."/>
            <person name="Martin F."/>
            <person name="Silar P."/>
            <person name="Natvig D."/>
            <person name="Lalanne C."/>
            <person name="Gautier V."/>
            <person name="Ament-Velasquez S.L."/>
            <person name="Kruys A."/>
            <person name="Hutchinson M.I."/>
            <person name="Powell A.J."/>
            <person name="Barry K."/>
            <person name="Miller A.N."/>
            <person name="Grigoriev I.V."/>
            <person name="Debuchy R."/>
            <person name="Gladieux P."/>
            <person name="Thoren M.H."/>
            <person name="Johannesson H."/>
        </authorList>
    </citation>
    <scope>NUCLEOTIDE SEQUENCE</scope>
    <source>
        <strain evidence="3">PSN293</strain>
    </source>
</reference>
<sequence length="684" mass="77742">MDLKHHCILPSASSIVGEFRDYIDNHLGYHLHEGIDCNNRTRKFVCKVALEGFWSLNKIREVIGNDKSTKLGRLSVDQLATSHLLIFSILCYVGSPSRIVDFTKRQVTDEHLPLRSRHLVSKTWPTTSENNPTRKLFLSWQWTFCPLIFGRDLATEIEVPRSQILPIRNITQLQEDGGAGHRGTALYRVKLYDCCKPENARSNEVVFKAFESTAVDPEARFYAEISTKSAPNLLQGVTGFCGAYVFPNCAEQWPRETRDPKESSTRHWNSFDGDQDLTSSKLEPVQQRFGARVSTTRRIIVLEYAHGGSLSRFCEDNICLMSSSIWKDRLSFWHQMFKILTGLEAAHQLGIVHRDVNETNILYSGGTSLHDIDVPCFKIADFGISKANIEQDEPAESSYLFNYVYMAPECIGHPDYRRKLPPPEKYTPSADIWALGCLFSEMLIRCSPLGEWGVAEYHRRRIAENEHTRLKGLEWAGGFHNGSSHLSCVEEMHRLALKAVPETDRGFLEIASRIILDNMLQPRVVRERLSAAEIRSLWLDEVRRLEDDKSREKGISAERLTTSDMTKSSCLHNTTRIMTSTTTSIFGWPQHPTPRLEPLTGKTHVNLQFISGWLSAAHWPVNSNPVARATRAPSGQTLQATKRQRNHEMKKKREDEDETSSNSECAVPEILSRIIVISEGLLLH</sequence>
<proteinExistence type="predicted"/>
<dbReference type="PROSITE" id="PS50011">
    <property type="entry name" value="PROTEIN_KINASE_DOM"/>
    <property type="match status" value="1"/>
</dbReference>
<dbReference type="CDD" id="cd00180">
    <property type="entry name" value="PKc"/>
    <property type="match status" value="1"/>
</dbReference>
<keyword evidence="4" id="KW-1185">Reference proteome</keyword>
<dbReference type="Pfam" id="PF00069">
    <property type="entry name" value="Pkinase"/>
    <property type="match status" value="1"/>
</dbReference>
<dbReference type="EMBL" id="MU858139">
    <property type="protein sequence ID" value="KAK4211866.1"/>
    <property type="molecule type" value="Genomic_DNA"/>
</dbReference>
<name>A0AAN7B3Y0_9PEZI</name>
<dbReference type="GO" id="GO:0005524">
    <property type="term" value="F:ATP binding"/>
    <property type="evidence" value="ECO:0007669"/>
    <property type="project" value="InterPro"/>
</dbReference>
<comment type="caution">
    <text evidence="3">The sequence shown here is derived from an EMBL/GenBank/DDBJ whole genome shotgun (WGS) entry which is preliminary data.</text>
</comment>
<evidence type="ECO:0000313" key="3">
    <source>
        <dbReference type="EMBL" id="KAK4211866.1"/>
    </source>
</evidence>
<dbReference type="AlphaFoldDB" id="A0AAN7B3Y0"/>
<dbReference type="PANTHER" id="PTHR44167:SF30">
    <property type="entry name" value="PHOSPHORYLASE KINASE"/>
    <property type="match status" value="1"/>
</dbReference>
<gene>
    <name evidence="3" type="ORF">QBC37DRAFT_426077</name>
</gene>
<feature type="domain" description="Protein kinase" evidence="2">
    <location>
        <begin position="171"/>
        <end position="539"/>
    </location>
</feature>
<evidence type="ECO:0000256" key="1">
    <source>
        <dbReference type="SAM" id="MobiDB-lite"/>
    </source>
</evidence>